<dbReference type="Proteomes" id="UP001337723">
    <property type="component" value="Chromosome"/>
</dbReference>
<dbReference type="InterPro" id="IPR011152">
    <property type="entry name" value="Pesterase_MJ0912"/>
</dbReference>
<dbReference type="NCBIfam" id="TIGR00040">
    <property type="entry name" value="yfcE"/>
    <property type="match status" value="1"/>
</dbReference>
<dbReference type="InterPro" id="IPR024654">
    <property type="entry name" value="Calcineurin-like_PHP_lpxH"/>
</dbReference>
<dbReference type="KEGG" id="rmai:MACH21_19480"/>
<dbReference type="EMBL" id="AP027266">
    <property type="protein sequence ID" value="BDW85771.1"/>
    <property type="molecule type" value="Genomic_DNA"/>
</dbReference>
<dbReference type="PIRSF" id="PIRSF000883">
    <property type="entry name" value="Pesterase_MJ0912"/>
    <property type="match status" value="1"/>
</dbReference>
<protein>
    <recommendedName>
        <fullName evidence="2">Phosphoesterase</fullName>
        <ecNumber evidence="2">3.1.4.-</ecNumber>
    </recommendedName>
</protein>
<dbReference type="AlphaFoldDB" id="A0AA48KN42"/>
<evidence type="ECO:0000259" key="3">
    <source>
        <dbReference type="Pfam" id="PF12850"/>
    </source>
</evidence>
<dbReference type="InterPro" id="IPR029052">
    <property type="entry name" value="Metallo-depent_PP-like"/>
</dbReference>
<dbReference type="PANTHER" id="PTHR42850">
    <property type="entry name" value="METALLOPHOSPHOESTERASE"/>
    <property type="match status" value="1"/>
</dbReference>
<dbReference type="GO" id="GO:0046872">
    <property type="term" value="F:metal ion binding"/>
    <property type="evidence" value="ECO:0007669"/>
    <property type="project" value="UniProtKB-KW"/>
</dbReference>
<evidence type="ECO:0000313" key="5">
    <source>
        <dbReference type="Proteomes" id="UP001337723"/>
    </source>
</evidence>
<evidence type="ECO:0000256" key="2">
    <source>
        <dbReference type="RuleBase" id="RU362039"/>
    </source>
</evidence>
<evidence type="ECO:0000256" key="1">
    <source>
        <dbReference type="ARBA" id="ARBA00008950"/>
    </source>
</evidence>
<organism evidence="4 5">
    <name type="scientific">Roseicyclus marinus</name>
    <dbReference type="NCBI Taxonomy" id="2161673"/>
    <lineage>
        <taxon>Bacteria</taxon>
        <taxon>Pseudomonadati</taxon>
        <taxon>Pseudomonadota</taxon>
        <taxon>Alphaproteobacteria</taxon>
        <taxon>Rhodobacterales</taxon>
        <taxon>Roseobacteraceae</taxon>
        <taxon>Roseicyclus</taxon>
    </lineage>
</organism>
<comment type="cofactor">
    <cofactor evidence="2">
        <name>a divalent metal cation</name>
        <dbReference type="ChEBI" id="CHEBI:60240"/>
    </cofactor>
</comment>
<dbReference type="SUPFAM" id="SSF56300">
    <property type="entry name" value="Metallo-dependent phosphatases"/>
    <property type="match status" value="1"/>
</dbReference>
<dbReference type="EC" id="3.1.4.-" evidence="2"/>
<accession>A0AA48KN42</accession>
<dbReference type="Pfam" id="PF12850">
    <property type="entry name" value="Metallophos_2"/>
    <property type="match status" value="1"/>
</dbReference>
<dbReference type="PANTHER" id="PTHR42850:SF2">
    <property type="entry name" value="BLL5683 PROTEIN"/>
    <property type="match status" value="1"/>
</dbReference>
<comment type="similarity">
    <text evidence="1 2">Belongs to the metallophosphoesterase superfamily. YfcE family.</text>
</comment>
<dbReference type="Gene3D" id="3.60.21.10">
    <property type="match status" value="1"/>
</dbReference>
<proteinExistence type="inferred from homology"/>
<gene>
    <name evidence="4" type="ORF">MACH21_19480</name>
</gene>
<dbReference type="InterPro" id="IPR050126">
    <property type="entry name" value="Ap4A_hydrolase"/>
</dbReference>
<reference evidence="4 5" key="1">
    <citation type="submission" date="2023-01" db="EMBL/GenBank/DDBJ databases">
        <title>Complete genome sequence of Roseicyclus marinus strain Dej080120_10.</title>
        <authorList>
            <person name="Ueki S."/>
            <person name="Maruyama F."/>
        </authorList>
    </citation>
    <scope>NUCLEOTIDE SEQUENCE [LARGE SCALE GENOMIC DNA]</scope>
    <source>
        <strain evidence="4 5">Dej080120_10</strain>
    </source>
</reference>
<dbReference type="InterPro" id="IPR000979">
    <property type="entry name" value="Phosphodiesterase_MJ0936/Vps29"/>
</dbReference>
<dbReference type="RefSeq" id="WP_338271587.1">
    <property type="nucleotide sequence ID" value="NZ_AP027266.1"/>
</dbReference>
<dbReference type="GO" id="GO:0016791">
    <property type="term" value="F:phosphatase activity"/>
    <property type="evidence" value="ECO:0007669"/>
    <property type="project" value="TreeGrafter"/>
</dbReference>
<dbReference type="GO" id="GO:0005737">
    <property type="term" value="C:cytoplasm"/>
    <property type="evidence" value="ECO:0007669"/>
    <property type="project" value="TreeGrafter"/>
</dbReference>
<sequence>MKILVLSDIHGNATALEAVLRAAASRGAEHIINAGDLIGYYHQPERVLSLLAEWPMDCVRGNHENMLQRAIKDPAFLADCTARYGSGLARAIEWLRPAQIEWLLDLPAITQFQRGRFRVLLAHGTPKDVDEYLYPDASEEKLEQVEAACGQGVDLLVLGHTHYQKLWDRSALRILNPGSVGQPRDRVPGAAWALLDTESGEIDLYRQAYDSVPVADAARRLDPAQPYLWTVLERR</sequence>
<keyword evidence="2" id="KW-0479">Metal-binding</keyword>
<feature type="domain" description="Calcineurin-like phosphoesterase" evidence="3">
    <location>
        <begin position="1"/>
        <end position="199"/>
    </location>
</feature>
<keyword evidence="5" id="KW-1185">Reference proteome</keyword>
<name>A0AA48KN42_9RHOB</name>
<evidence type="ECO:0000313" key="4">
    <source>
        <dbReference type="EMBL" id="BDW85771.1"/>
    </source>
</evidence>